<gene>
    <name evidence="4" type="ORF">EJ04DRAFT_535046</name>
</gene>
<evidence type="ECO:0000313" key="4">
    <source>
        <dbReference type="EMBL" id="KAF2734078.1"/>
    </source>
</evidence>
<dbReference type="PROSITE" id="PS51762">
    <property type="entry name" value="GH16_2"/>
    <property type="match status" value="1"/>
</dbReference>
<accession>A0A9P4QZJ6</accession>
<dbReference type="Gene3D" id="2.60.120.200">
    <property type="match status" value="1"/>
</dbReference>
<comment type="caution">
    <text evidence="4">The sequence shown here is derived from an EMBL/GenBank/DDBJ whole genome shotgun (WGS) entry which is preliminary data.</text>
</comment>
<reference evidence="4" key="1">
    <citation type="journal article" date="2020" name="Stud. Mycol.">
        <title>101 Dothideomycetes genomes: a test case for predicting lifestyles and emergence of pathogens.</title>
        <authorList>
            <person name="Haridas S."/>
            <person name="Albert R."/>
            <person name="Binder M."/>
            <person name="Bloem J."/>
            <person name="Labutti K."/>
            <person name="Salamov A."/>
            <person name="Andreopoulos B."/>
            <person name="Baker S."/>
            <person name="Barry K."/>
            <person name="Bills G."/>
            <person name="Bluhm B."/>
            <person name="Cannon C."/>
            <person name="Castanera R."/>
            <person name="Culley D."/>
            <person name="Daum C."/>
            <person name="Ezra D."/>
            <person name="Gonzalez J."/>
            <person name="Henrissat B."/>
            <person name="Kuo A."/>
            <person name="Liang C."/>
            <person name="Lipzen A."/>
            <person name="Lutzoni F."/>
            <person name="Magnuson J."/>
            <person name="Mondo S."/>
            <person name="Nolan M."/>
            <person name="Ohm R."/>
            <person name="Pangilinan J."/>
            <person name="Park H.-J."/>
            <person name="Ramirez L."/>
            <person name="Alfaro M."/>
            <person name="Sun H."/>
            <person name="Tritt A."/>
            <person name="Yoshinaga Y."/>
            <person name="Zwiers L.-H."/>
            <person name="Turgeon B."/>
            <person name="Goodwin S."/>
            <person name="Spatafora J."/>
            <person name="Crous P."/>
            <person name="Grigoriev I."/>
        </authorList>
    </citation>
    <scope>NUCLEOTIDE SEQUENCE</scope>
    <source>
        <strain evidence="4">CBS 125425</strain>
    </source>
</reference>
<dbReference type="GO" id="GO:0005975">
    <property type="term" value="P:carbohydrate metabolic process"/>
    <property type="evidence" value="ECO:0007669"/>
    <property type="project" value="InterPro"/>
</dbReference>
<dbReference type="OrthoDB" id="25131at2759"/>
<dbReference type="Proteomes" id="UP000799444">
    <property type="component" value="Unassembled WGS sequence"/>
</dbReference>
<evidence type="ECO:0000313" key="5">
    <source>
        <dbReference type="Proteomes" id="UP000799444"/>
    </source>
</evidence>
<dbReference type="EMBL" id="ML996152">
    <property type="protein sequence ID" value="KAF2734078.1"/>
    <property type="molecule type" value="Genomic_DNA"/>
</dbReference>
<keyword evidence="1" id="KW-0812">Transmembrane</keyword>
<dbReference type="InterPro" id="IPR000757">
    <property type="entry name" value="Beta-glucanase-like"/>
</dbReference>
<feature type="domain" description="GH16" evidence="3">
    <location>
        <begin position="47"/>
        <end position="288"/>
    </location>
</feature>
<dbReference type="PANTHER" id="PTHR38121">
    <property type="entry name" value="GH16 DOMAIN-CONTAINING PROTEIN"/>
    <property type="match status" value="1"/>
</dbReference>
<dbReference type="InterPro" id="IPR013320">
    <property type="entry name" value="ConA-like_dom_sf"/>
</dbReference>
<dbReference type="SUPFAM" id="SSF49899">
    <property type="entry name" value="Concanavalin A-like lectins/glucanases"/>
    <property type="match status" value="2"/>
</dbReference>
<feature type="transmembrane region" description="Helical" evidence="1">
    <location>
        <begin position="355"/>
        <end position="375"/>
    </location>
</feature>
<keyword evidence="2" id="KW-0732">Signal</keyword>
<dbReference type="AlphaFoldDB" id="A0A9P4QZJ6"/>
<proteinExistence type="predicted"/>
<dbReference type="PANTHER" id="PTHR38121:SF5">
    <property type="entry name" value="GH16 DOMAIN-CONTAINING PROTEIN"/>
    <property type="match status" value="1"/>
</dbReference>
<evidence type="ECO:0000259" key="3">
    <source>
        <dbReference type="PROSITE" id="PS51762"/>
    </source>
</evidence>
<name>A0A9P4QZJ6_9PLEO</name>
<keyword evidence="5" id="KW-1185">Reference proteome</keyword>
<keyword evidence="1" id="KW-0472">Membrane</keyword>
<dbReference type="GO" id="GO:0004553">
    <property type="term" value="F:hydrolase activity, hydrolyzing O-glycosyl compounds"/>
    <property type="evidence" value="ECO:0007669"/>
    <property type="project" value="InterPro"/>
</dbReference>
<sequence>MLRDAVAAMPWLVLAMSRLANANCECGYSVNKTSDPSFAVYTNLLENDFLHIKTDNVTEFGWRAQEYNVSAEDARGPYGKEFFIENIETNPLKDANAWTGDSDHGGDAGLQLWVRGDHSHGYVSGAEMATVRNDTLYGSYRIGMKLSAESGTCGAFFWFYNNSQEIDLEFLSHQFNQSQGAVNLVLQTPQSVIHGYDASNTSDFKVQSLDFRPDERFHEYRFDWSPESVQFYVDGKILQVMTNNIPTMPGRMFVNHWSNGDPKWSAGPPERDTSMTISYIKAYFNSSDTAQNDEYKSRCANFDPSKVCQIPDQTVPPDGSLGDANAAKTYFFTQDKDHAPGQEVFATTNGASSGVIRLFGAAYLPLLVALVSCIVGL</sequence>
<evidence type="ECO:0000256" key="1">
    <source>
        <dbReference type="SAM" id="Phobius"/>
    </source>
</evidence>
<dbReference type="Pfam" id="PF00722">
    <property type="entry name" value="Glyco_hydro_16"/>
    <property type="match status" value="1"/>
</dbReference>
<evidence type="ECO:0000256" key="2">
    <source>
        <dbReference type="SAM" id="SignalP"/>
    </source>
</evidence>
<feature type="signal peptide" evidence="2">
    <location>
        <begin position="1"/>
        <end position="22"/>
    </location>
</feature>
<organism evidence="4 5">
    <name type="scientific">Polyplosphaeria fusca</name>
    <dbReference type="NCBI Taxonomy" id="682080"/>
    <lineage>
        <taxon>Eukaryota</taxon>
        <taxon>Fungi</taxon>
        <taxon>Dikarya</taxon>
        <taxon>Ascomycota</taxon>
        <taxon>Pezizomycotina</taxon>
        <taxon>Dothideomycetes</taxon>
        <taxon>Pleosporomycetidae</taxon>
        <taxon>Pleosporales</taxon>
        <taxon>Tetraplosphaeriaceae</taxon>
        <taxon>Polyplosphaeria</taxon>
    </lineage>
</organism>
<protein>
    <submittedName>
        <fullName evidence="4">Concanavalin A-like lectin/glucanase</fullName>
    </submittedName>
</protein>
<feature type="chain" id="PRO_5040358440" evidence="2">
    <location>
        <begin position="23"/>
        <end position="377"/>
    </location>
</feature>
<keyword evidence="1" id="KW-1133">Transmembrane helix</keyword>
<dbReference type="CDD" id="cd00413">
    <property type="entry name" value="Glyco_hydrolase_16"/>
    <property type="match status" value="1"/>
</dbReference>